<protein>
    <submittedName>
        <fullName evidence="1">Uncharacterized protein</fullName>
    </submittedName>
</protein>
<sequence length="99" mass="11967">MAQRPYTELQRYLRKLYNKGTIFLMWADRKELIETINAKSNGKLLKRASSINKVLEERKINFRIKPITKQITFVDENGNKIRRRYKSAWRIIKIPKEEK</sequence>
<comment type="caution">
    <text evidence="1">The sequence shown here is derived from an EMBL/GenBank/DDBJ whole genome shotgun (WGS) entry which is preliminary data.</text>
</comment>
<keyword evidence="2" id="KW-1185">Reference proteome</keyword>
<organism evidence="1 2">
    <name type="scientific">Blautia faecis</name>
    <dbReference type="NCBI Taxonomy" id="871665"/>
    <lineage>
        <taxon>Bacteria</taxon>
        <taxon>Bacillati</taxon>
        <taxon>Bacillota</taxon>
        <taxon>Clostridia</taxon>
        <taxon>Lachnospirales</taxon>
        <taxon>Lachnospiraceae</taxon>
        <taxon>Blautia</taxon>
    </lineage>
</organism>
<reference evidence="1 2" key="1">
    <citation type="journal article" date="2020" name="Cell Host Microbe">
        <title>Functional and Genomic Variation between Human-Derived Isolates of Lachnospiraceae Reveals Inter- and Intra-Species Diversity.</title>
        <authorList>
            <person name="Sorbara M.T."/>
            <person name="Littmann E.R."/>
            <person name="Fontana E."/>
            <person name="Moody T.U."/>
            <person name="Kohout C.E."/>
            <person name="Gjonbalaj M."/>
            <person name="Eaton V."/>
            <person name="Seok R."/>
            <person name="Leiner I.M."/>
            <person name="Pamer E.G."/>
        </authorList>
    </citation>
    <scope>NUCLEOTIDE SEQUENCE [LARGE SCALE GENOMIC DNA]</scope>
    <source>
        <strain evidence="1 2">MSK.17.74</strain>
    </source>
</reference>
<gene>
    <name evidence="1" type="ORF">G5B17_02060</name>
</gene>
<dbReference type="EMBL" id="JAAITS010000004">
    <property type="protein sequence ID" value="NSG84248.1"/>
    <property type="molecule type" value="Genomic_DNA"/>
</dbReference>
<name>A0ABX2H4S9_9FIRM</name>
<accession>A0ABX2H4S9</accession>
<evidence type="ECO:0000313" key="1">
    <source>
        <dbReference type="EMBL" id="NSG84248.1"/>
    </source>
</evidence>
<dbReference type="Proteomes" id="UP001644719">
    <property type="component" value="Unassembled WGS sequence"/>
</dbReference>
<proteinExistence type="predicted"/>
<evidence type="ECO:0000313" key="2">
    <source>
        <dbReference type="Proteomes" id="UP001644719"/>
    </source>
</evidence>
<dbReference type="RefSeq" id="WP_173769239.1">
    <property type="nucleotide sequence ID" value="NZ_JAAITS010000004.1"/>
</dbReference>